<dbReference type="InterPro" id="IPR041588">
    <property type="entry name" value="Integrase_H2C2"/>
</dbReference>
<dbReference type="EMBL" id="JAINUF010000004">
    <property type="protein sequence ID" value="KAJ8365010.1"/>
    <property type="molecule type" value="Genomic_DNA"/>
</dbReference>
<dbReference type="PANTHER" id="PTHR37984:SF7">
    <property type="entry name" value="INTEGRASE CATALYTIC DOMAIN-CONTAINING PROTEIN"/>
    <property type="match status" value="1"/>
</dbReference>
<dbReference type="PROSITE" id="PS50994">
    <property type="entry name" value="INTEGRASE"/>
    <property type="match status" value="1"/>
</dbReference>
<gene>
    <name evidence="3" type="ORF">SKAU_G00138410</name>
</gene>
<evidence type="ECO:0000256" key="1">
    <source>
        <dbReference type="ARBA" id="ARBA00039658"/>
    </source>
</evidence>
<dbReference type="PANTHER" id="PTHR37984">
    <property type="entry name" value="PROTEIN CBG26694"/>
    <property type="match status" value="1"/>
</dbReference>
<feature type="domain" description="Integrase catalytic" evidence="2">
    <location>
        <begin position="158"/>
        <end position="273"/>
    </location>
</feature>
<dbReference type="SUPFAM" id="SSF56672">
    <property type="entry name" value="DNA/RNA polymerases"/>
    <property type="match status" value="1"/>
</dbReference>
<organism evidence="3 4">
    <name type="scientific">Synaphobranchus kaupii</name>
    <name type="common">Kaup's arrowtooth eel</name>
    <dbReference type="NCBI Taxonomy" id="118154"/>
    <lineage>
        <taxon>Eukaryota</taxon>
        <taxon>Metazoa</taxon>
        <taxon>Chordata</taxon>
        <taxon>Craniata</taxon>
        <taxon>Vertebrata</taxon>
        <taxon>Euteleostomi</taxon>
        <taxon>Actinopterygii</taxon>
        <taxon>Neopterygii</taxon>
        <taxon>Teleostei</taxon>
        <taxon>Anguilliformes</taxon>
        <taxon>Synaphobranchidae</taxon>
        <taxon>Synaphobranchus</taxon>
    </lineage>
</organism>
<evidence type="ECO:0000259" key="2">
    <source>
        <dbReference type="PROSITE" id="PS50994"/>
    </source>
</evidence>
<name>A0A9Q1FSM4_SYNKA</name>
<protein>
    <recommendedName>
        <fullName evidence="1">Gypsy retrotransposon integrase-like protein 1</fullName>
    </recommendedName>
</protein>
<reference evidence="3" key="1">
    <citation type="journal article" date="2023" name="Science">
        <title>Genome structures resolve the early diversification of teleost fishes.</title>
        <authorList>
            <person name="Parey E."/>
            <person name="Louis A."/>
            <person name="Montfort J."/>
            <person name="Bouchez O."/>
            <person name="Roques C."/>
            <person name="Iampietro C."/>
            <person name="Lluch J."/>
            <person name="Castinel A."/>
            <person name="Donnadieu C."/>
            <person name="Desvignes T."/>
            <person name="Floi Bucao C."/>
            <person name="Jouanno E."/>
            <person name="Wen M."/>
            <person name="Mejri S."/>
            <person name="Dirks R."/>
            <person name="Jansen H."/>
            <person name="Henkel C."/>
            <person name="Chen W.J."/>
            <person name="Zahm M."/>
            <person name="Cabau C."/>
            <person name="Klopp C."/>
            <person name="Thompson A.W."/>
            <person name="Robinson-Rechavi M."/>
            <person name="Braasch I."/>
            <person name="Lecointre G."/>
            <person name="Bobe J."/>
            <person name="Postlethwait J.H."/>
            <person name="Berthelot C."/>
            <person name="Roest Crollius H."/>
            <person name="Guiguen Y."/>
        </authorList>
    </citation>
    <scope>NUCLEOTIDE SEQUENCE</scope>
    <source>
        <tissue evidence="3">Blood</tissue>
    </source>
</reference>
<dbReference type="FunFam" id="1.10.340.70:FF:000003">
    <property type="entry name" value="Protein CBG25708"/>
    <property type="match status" value="1"/>
</dbReference>
<dbReference type="Gene3D" id="3.30.420.10">
    <property type="entry name" value="Ribonuclease H-like superfamily/Ribonuclease H"/>
    <property type="match status" value="1"/>
</dbReference>
<accession>A0A9Q1FSM4</accession>
<dbReference type="OrthoDB" id="775972at2759"/>
<dbReference type="Gene3D" id="1.10.340.70">
    <property type="match status" value="1"/>
</dbReference>
<proteinExistence type="predicted"/>
<sequence length="273" mass="31432">MTEIKYIGHILSASGLKPDEEKVRAVVQLPPPEDKQELLRFRGMIQYLAKFIPNLSEMQARKEWVLSYYRRSFKEEISCTDELLFKAEKLIVPQQLRQEMLSKIHESHLGIVKCKARARDILYWPGMSTQIEEIVSQCAACNENKNSNPREPLIPHPLPGRPWEKIGTDLFHHKGSEFLLWVDYFSKYPEIAKLSDTNSRGVITSMKSMFARHGIPDIVVSDNGPQYASAEFKTFTESWEFEHVTSSPKHAQSNGQAERMVQTIKNLLKKSVQ</sequence>
<evidence type="ECO:0000313" key="4">
    <source>
        <dbReference type="Proteomes" id="UP001152622"/>
    </source>
</evidence>
<dbReference type="GO" id="GO:0015074">
    <property type="term" value="P:DNA integration"/>
    <property type="evidence" value="ECO:0007669"/>
    <property type="project" value="InterPro"/>
</dbReference>
<dbReference type="Pfam" id="PF00665">
    <property type="entry name" value="rve"/>
    <property type="match status" value="1"/>
</dbReference>
<dbReference type="SUPFAM" id="SSF53098">
    <property type="entry name" value="Ribonuclease H-like"/>
    <property type="match status" value="1"/>
</dbReference>
<dbReference type="InterPro" id="IPR050951">
    <property type="entry name" value="Retrovirus_Pol_polyprotein"/>
</dbReference>
<dbReference type="InterPro" id="IPR036397">
    <property type="entry name" value="RNaseH_sf"/>
</dbReference>
<comment type="caution">
    <text evidence="3">The sequence shown here is derived from an EMBL/GenBank/DDBJ whole genome shotgun (WGS) entry which is preliminary data.</text>
</comment>
<dbReference type="AlphaFoldDB" id="A0A9Q1FSM4"/>
<dbReference type="GO" id="GO:0003676">
    <property type="term" value="F:nucleic acid binding"/>
    <property type="evidence" value="ECO:0007669"/>
    <property type="project" value="InterPro"/>
</dbReference>
<dbReference type="Proteomes" id="UP001152622">
    <property type="component" value="Chromosome 4"/>
</dbReference>
<dbReference type="InterPro" id="IPR012337">
    <property type="entry name" value="RNaseH-like_sf"/>
</dbReference>
<evidence type="ECO:0000313" key="3">
    <source>
        <dbReference type="EMBL" id="KAJ8365010.1"/>
    </source>
</evidence>
<dbReference type="FunFam" id="3.30.420.10:FF:000063">
    <property type="entry name" value="Retrovirus-related Pol polyprotein from transposon 297-like Protein"/>
    <property type="match status" value="1"/>
</dbReference>
<dbReference type="InterPro" id="IPR001584">
    <property type="entry name" value="Integrase_cat-core"/>
</dbReference>
<keyword evidence="4" id="KW-1185">Reference proteome</keyword>
<dbReference type="Pfam" id="PF17921">
    <property type="entry name" value="Integrase_H2C2"/>
    <property type="match status" value="1"/>
</dbReference>
<dbReference type="InterPro" id="IPR043502">
    <property type="entry name" value="DNA/RNA_pol_sf"/>
</dbReference>